<dbReference type="GO" id="GO:0003700">
    <property type="term" value="F:DNA-binding transcription factor activity"/>
    <property type="evidence" value="ECO:0007669"/>
    <property type="project" value="InterPro"/>
</dbReference>
<keyword evidence="4" id="KW-0238">DNA-binding</keyword>
<protein>
    <submittedName>
        <fullName evidence="8">GntR family transcriptional regulator</fullName>
    </submittedName>
</protein>
<keyword evidence="3" id="KW-0805">Transcription regulation</keyword>
<dbReference type="AlphaFoldDB" id="A0A4Q7ZRV6"/>
<dbReference type="InterPro" id="IPR036390">
    <property type="entry name" value="WH_DNA-bd_sf"/>
</dbReference>
<dbReference type="GO" id="GO:0030170">
    <property type="term" value="F:pyridoxal phosphate binding"/>
    <property type="evidence" value="ECO:0007669"/>
    <property type="project" value="InterPro"/>
</dbReference>
<organism evidence="8 9">
    <name type="scientific">Krasilnikovia cinnamomea</name>
    <dbReference type="NCBI Taxonomy" id="349313"/>
    <lineage>
        <taxon>Bacteria</taxon>
        <taxon>Bacillati</taxon>
        <taxon>Actinomycetota</taxon>
        <taxon>Actinomycetes</taxon>
        <taxon>Micromonosporales</taxon>
        <taxon>Micromonosporaceae</taxon>
        <taxon>Krasilnikovia</taxon>
    </lineage>
</organism>
<comment type="similarity">
    <text evidence="1">In the C-terminal section; belongs to the class-I pyridoxal-phosphate-dependent aminotransferase family.</text>
</comment>
<sequence>MGTSQIMIALDRGSAVSLQTQLCDHIVDAVRTGKLQPGDPVPPSRELADELGVSRTVVLRAYELLRANGVLDGRRGSGTRVSRTLPRWRPPDGPARTSRLAPEPPLAGQADHPLWQPWERSADNAIDFRHSTPALAQFPISRWRRTVNEAFSHADAALLGYGPAEGSPALRAQLAALLRRSRGLLAPDDRILITSGATQAIDILVRLLVRPDDVIVIEDPSHTVLRQIFGYARATVVAVPVDEQGLRVGDIDRHVRAAGHEPDRVRLIYVTPSHQFPTGYIMSPQRRRDLLAWAGGHGATVLEDDYHHEFTLSRERIPAIAADPGDADVAYVGSFSKTLYPSIRIGYAVLPQHLVQPFLGLKWITDRLTATVTQEALATFISSGSYAWHIGRMDRLYRQRRRRLLDALHVQFDGAVRVSGADAGLHVLVTIGGVRGTDAAEIARQAAARGVLVYPAADYFVGPTPDDPMFLLGYGAVPTERITEGVASFAAAVRAAAPDRRESAVGNPSG</sequence>
<comment type="caution">
    <text evidence="8">The sequence shown here is derived from an EMBL/GenBank/DDBJ whole genome shotgun (WGS) entry which is preliminary data.</text>
</comment>
<keyword evidence="9" id="KW-1185">Reference proteome</keyword>
<gene>
    <name evidence="8" type="ORF">EV385_5814</name>
</gene>
<dbReference type="Gene3D" id="3.40.640.10">
    <property type="entry name" value="Type I PLP-dependent aspartate aminotransferase-like (Major domain)"/>
    <property type="match status" value="1"/>
</dbReference>
<dbReference type="PRINTS" id="PR00035">
    <property type="entry name" value="HTHGNTR"/>
</dbReference>
<dbReference type="PROSITE" id="PS50949">
    <property type="entry name" value="HTH_GNTR"/>
    <property type="match status" value="1"/>
</dbReference>
<dbReference type="InterPro" id="IPR051446">
    <property type="entry name" value="HTH_trans_reg/aminotransferase"/>
</dbReference>
<evidence type="ECO:0000256" key="3">
    <source>
        <dbReference type="ARBA" id="ARBA00023015"/>
    </source>
</evidence>
<dbReference type="Proteomes" id="UP000292564">
    <property type="component" value="Unassembled WGS sequence"/>
</dbReference>
<proteinExistence type="inferred from homology"/>
<dbReference type="SUPFAM" id="SSF53383">
    <property type="entry name" value="PLP-dependent transferases"/>
    <property type="match status" value="1"/>
</dbReference>
<evidence type="ECO:0000313" key="8">
    <source>
        <dbReference type="EMBL" id="RZU53880.1"/>
    </source>
</evidence>
<dbReference type="SMART" id="SM00345">
    <property type="entry name" value="HTH_GNTR"/>
    <property type="match status" value="1"/>
</dbReference>
<dbReference type="EMBL" id="SHKY01000001">
    <property type="protein sequence ID" value="RZU53880.1"/>
    <property type="molecule type" value="Genomic_DNA"/>
</dbReference>
<dbReference type="InterPro" id="IPR004839">
    <property type="entry name" value="Aminotransferase_I/II_large"/>
</dbReference>
<feature type="region of interest" description="Disordered" evidence="6">
    <location>
        <begin position="75"/>
        <end position="112"/>
    </location>
</feature>
<keyword evidence="5" id="KW-0804">Transcription</keyword>
<dbReference type="Pfam" id="PF00392">
    <property type="entry name" value="GntR"/>
    <property type="match status" value="1"/>
</dbReference>
<dbReference type="Pfam" id="PF00155">
    <property type="entry name" value="Aminotran_1_2"/>
    <property type="match status" value="1"/>
</dbReference>
<dbReference type="PANTHER" id="PTHR46577:SF1">
    <property type="entry name" value="HTH-TYPE TRANSCRIPTIONAL REGULATORY PROTEIN GABR"/>
    <property type="match status" value="1"/>
</dbReference>
<name>A0A4Q7ZRV6_9ACTN</name>
<evidence type="ECO:0000256" key="6">
    <source>
        <dbReference type="SAM" id="MobiDB-lite"/>
    </source>
</evidence>
<reference evidence="8 9" key="1">
    <citation type="submission" date="2019-02" db="EMBL/GenBank/DDBJ databases">
        <title>Sequencing the genomes of 1000 actinobacteria strains.</title>
        <authorList>
            <person name="Klenk H.-P."/>
        </authorList>
    </citation>
    <scope>NUCLEOTIDE SEQUENCE [LARGE SCALE GENOMIC DNA]</scope>
    <source>
        <strain evidence="8 9">DSM 45162</strain>
    </source>
</reference>
<dbReference type="RefSeq" id="WP_130512324.1">
    <property type="nucleotide sequence ID" value="NZ_SHKY01000001.1"/>
</dbReference>
<evidence type="ECO:0000313" key="9">
    <source>
        <dbReference type="Proteomes" id="UP000292564"/>
    </source>
</evidence>
<dbReference type="SUPFAM" id="SSF46785">
    <property type="entry name" value="Winged helix' DNA-binding domain"/>
    <property type="match status" value="1"/>
</dbReference>
<dbReference type="InterPro" id="IPR015424">
    <property type="entry name" value="PyrdxlP-dep_Trfase"/>
</dbReference>
<dbReference type="Gene3D" id="1.10.10.10">
    <property type="entry name" value="Winged helix-like DNA-binding domain superfamily/Winged helix DNA-binding domain"/>
    <property type="match status" value="1"/>
</dbReference>
<dbReference type="InterPro" id="IPR036388">
    <property type="entry name" value="WH-like_DNA-bd_sf"/>
</dbReference>
<dbReference type="OrthoDB" id="594134at2"/>
<dbReference type="InterPro" id="IPR015421">
    <property type="entry name" value="PyrdxlP-dep_Trfase_major"/>
</dbReference>
<dbReference type="PANTHER" id="PTHR46577">
    <property type="entry name" value="HTH-TYPE TRANSCRIPTIONAL REGULATORY PROTEIN GABR"/>
    <property type="match status" value="1"/>
</dbReference>
<keyword evidence="2" id="KW-0663">Pyridoxal phosphate</keyword>
<dbReference type="CDD" id="cd00609">
    <property type="entry name" value="AAT_like"/>
    <property type="match status" value="1"/>
</dbReference>
<evidence type="ECO:0000256" key="4">
    <source>
        <dbReference type="ARBA" id="ARBA00023125"/>
    </source>
</evidence>
<evidence type="ECO:0000256" key="1">
    <source>
        <dbReference type="ARBA" id="ARBA00005384"/>
    </source>
</evidence>
<accession>A0A4Q7ZRV6</accession>
<evidence type="ECO:0000256" key="2">
    <source>
        <dbReference type="ARBA" id="ARBA00022898"/>
    </source>
</evidence>
<evidence type="ECO:0000256" key="5">
    <source>
        <dbReference type="ARBA" id="ARBA00023163"/>
    </source>
</evidence>
<dbReference type="InterPro" id="IPR000524">
    <property type="entry name" value="Tscrpt_reg_HTH_GntR"/>
</dbReference>
<feature type="domain" description="HTH gntR-type" evidence="7">
    <location>
        <begin position="16"/>
        <end position="84"/>
    </location>
</feature>
<dbReference type="CDD" id="cd07377">
    <property type="entry name" value="WHTH_GntR"/>
    <property type="match status" value="1"/>
</dbReference>
<evidence type="ECO:0000259" key="7">
    <source>
        <dbReference type="PROSITE" id="PS50949"/>
    </source>
</evidence>
<dbReference type="GO" id="GO:0003677">
    <property type="term" value="F:DNA binding"/>
    <property type="evidence" value="ECO:0007669"/>
    <property type="project" value="UniProtKB-KW"/>
</dbReference>